<feature type="region of interest" description="Disordered" evidence="1">
    <location>
        <begin position="1074"/>
        <end position="1100"/>
    </location>
</feature>
<dbReference type="EMBL" id="MU859190">
    <property type="protein sequence ID" value="KAK3950105.1"/>
    <property type="molecule type" value="Genomic_DNA"/>
</dbReference>
<gene>
    <name evidence="3" type="ORF">QBC32DRAFT_399746</name>
</gene>
<dbReference type="AlphaFoldDB" id="A0AAN6SDZ1"/>
<name>A0AAN6SDZ1_9PEZI</name>
<sequence length="1208" mass="133061">MANPADPYSDVEQRAIRREMLCFQQNMGYPCVLYRKGQLHLRDTPEHQAQKRKWIPPVPGPMWKDHFTNPLFGANQMYDITPFSRRQPHAPPGQAQAAPQLGDRFGPQPPNVRDAIARTRQFLETSSEFRIKKVMGWGGMGAVLLAELAQPKEGKLQKVVIKMNLKEKAREHFLQEKQNHIRVARAAHVVQCVVVEDNGQLKDKNNIALPPGAPAIKRKHAGDAADEAFHVAKKTRLTDEQAPGGGRPVVAAPAPGQAPRQAAPREGTKRRSYGKYNINSHPDLLVIEPMWRGDFELWIRKMAHSGDKFHSKVLWLIFECLFKGVLAMAHPPQHYQEYSETGGRTGPVIEERLPKREDVAKFDKDEFIHLDLDLANILVGDFNVPTRDSHSITPNIKIADLGLGENMATVKNDFFKMWGSRYCGKPSAGWLAPEQFHPEWDYIKYTPLTAVNIHPNIAGNYTWKTNLYWVGQIMWCLVTLHKPSRMPFPYWVKDLRPPSHRRGRAQSTEEDDQGNPRFWSWGGLLNHARYNHIDEDLRAAIVLCMADQPALRPEAKQLWDWIHEKTTTEWEGLSEGEARQWAAKFFEQPGVPGPARPTPVFEVPGEDKDKAESSATVKTPTKPPWGNKKIPELAGLSPAKQRRLGGLADSYDFTFKIPGRWPKLQSIKQVMDQKKPAFAARIPKALNIKPATPKPQNPAPQQPQAVETPGKGPFGRPRRPSGVKVEQIPPRAEVKAVLQAIKANLKQPPQAKERIQAALEATAAEPSPAPIIPRLPPPKAGPTNAVAGRVRAFVVPSDSPAASSSTAAATPAAAAAAVAASIAQASSRAQAAREGRGGPSPPTNKRFAALGGTGVRLLPHTKSGAIQNTPLQPNPPQKQVRFQSPAPLPASSVVPFLPRDLARFQGKKPQLLANMINRGVAAEGGQRKVGGMYRPPAQQQNQPLQENRPPQQKWAQVPQQHQVPQQAQVSPFPQIQVQPPQQPQLKLPTAFMLANNLPGGSALVPQRPPGPPTPFVRRLNPTNRKAGAWTPQDMAPEGGKAGRAGSGLFAGLKRGRRGAAAAEQQTRVPEAIQQEGTEARQGPASGSGQTQQEVTSSIPQGIAQTGRLLVRWEPQEPEAPPSPRELERRRLELERFHARNLLHGGSILGVNPVDEDSSESDAEMGSTGGEREDDSRDSMVMTDESSIVSRFGNFFFRFGGFGSGGRNL</sequence>
<feature type="compositionally biased region" description="Polar residues" evidence="1">
    <location>
        <begin position="937"/>
        <end position="954"/>
    </location>
</feature>
<dbReference type="InterPro" id="IPR053083">
    <property type="entry name" value="TF_kinase-domain_protein"/>
</dbReference>
<protein>
    <recommendedName>
        <fullName evidence="2">Protein kinase domain-containing protein</fullName>
    </recommendedName>
</protein>
<evidence type="ECO:0000259" key="2">
    <source>
        <dbReference type="PROSITE" id="PS50011"/>
    </source>
</evidence>
<feature type="domain" description="Protein kinase" evidence="2">
    <location>
        <begin position="129"/>
        <end position="566"/>
    </location>
</feature>
<feature type="region of interest" description="Disordered" evidence="1">
    <location>
        <begin position="84"/>
        <end position="112"/>
    </location>
</feature>
<dbReference type="PROSITE" id="PS50011">
    <property type="entry name" value="PROTEIN_KINASE_DOM"/>
    <property type="match status" value="1"/>
</dbReference>
<feature type="compositionally biased region" description="Pro residues" evidence="1">
    <location>
        <begin position="767"/>
        <end position="780"/>
    </location>
</feature>
<feature type="region of interest" description="Disordered" evidence="1">
    <location>
        <begin position="760"/>
        <end position="784"/>
    </location>
</feature>
<feature type="compositionally biased region" description="Low complexity" evidence="1">
    <location>
        <begin position="248"/>
        <end position="265"/>
    </location>
</feature>
<dbReference type="GO" id="GO:0004672">
    <property type="term" value="F:protein kinase activity"/>
    <property type="evidence" value="ECO:0007669"/>
    <property type="project" value="InterPro"/>
</dbReference>
<keyword evidence="4" id="KW-1185">Reference proteome</keyword>
<accession>A0AAN6SDZ1</accession>
<feature type="compositionally biased region" description="Low complexity" evidence="1">
    <location>
        <begin position="702"/>
        <end position="715"/>
    </location>
</feature>
<reference evidence="3" key="1">
    <citation type="journal article" date="2023" name="Mol. Phylogenet. Evol.">
        <title>Genome-scale phylogeny and comparative genomics of the fungal order Sordariales.</title>
        <authorList>
            <person name="Hensen N."/>
            <person name="Bonometti L."/>
            <person name="Westerberg I."/>
            <person name="Brannstrom I.O."/>
            <person name="Guillou S."/>
            <person name="Cros-Aarteil S."/>
            <person name="Calhoun S."/>
            <person name="Haridas S."/>
            <person name="Kuo A."/>
            <person name="Mondo S."/>
            <person name="Pangilinan J."/>
            <person name="Riley R."/>
            <person name="LaButti K."/>
            <person name="Andreopoulos B."/>
            <person name="Lipzen A."/>
            <person name="Chen C."/>
            <person name="Yan M."/>
            <person name="Daum C."/>
            <person name="Ng V."/>
            <person name="Clum A."/>
            <person name="Steindorff A."/>
            <person name="Ohm R.A."/>
            <person name="Martin F."/>
            <person name="Silar P."/>
            <person name="Natvig D.O."/>
            <person name="Lalanne C."/>
            <person name="Gautier V."/>
            <person name="Ament-Velasquez S.L."/>
            <person name="Kruys A."/>
            <person name="Hutchinson M.I."/>
            <person name="Powell A.J."/>
            <person name="Barry K."/>
            <person name="Miller A.N."/>
            <person name="Grigoriev I.V."/>
            <person name="Debuchy R."/>
            <person name="Gladieux P."/>
            <person name="Hiltunen Thoren M."/>
            <person name="Johannesson H."/>
        </authorList>
    </citation>
    <scope>NUCLEOTIDE SEQUENCE</scope>
    <source>
        <strain evidence="3">CBS 626.80</strain>
    </source>
</reference>
<dbReference type="PANTHER" id="PTHR44305">
    <property type="entry name" value="SI:DKEY-192D15.2-RELATED"/>
    <property type="match status" value="1"/>
</dbReference>
<dbReference type="GO" id="GO:0005524">
    <property type="term" value="F:ATP binding"/>
    <property type="evidence" value="ECO:0007669"/>
    <property type="project" value="InterPro"/>
</dbReference>
<dbReference type="PANTHER" id="PTHR44305:SF24">
    <property type="entry name" value="TYROSINE-PROTEIN KINASE C03B1.5-RELATED"/>
    <property type="match status" value="1"/>
</dbReference>
<feature type="region of interest" description="Disordered" evidence="1">
    <location>
        <begin position="686"/>
        <end position="729"/>
    </location>
</feature>
<feature type="region of interest" description="Disordered" evidence="1">
    <location>
        <begin position="236"/>
        <end position="274"/>
    </location>
</feature>
<organism evidence="3 4">
    <name type="scientific">Pseudoneurospora amorphoporcata</name>
    <dbReference type="NCBI Taxonomy" id="241081"/>
    <lineage>
        <taxon>Eukaryota</taxon>
        <taxon>Fungi</taxon>
        <taxon>Dikarya</taxon>
        <taxon>Ascomycota</taxon>
        <taxon>Pezizomycotina</taxon>
        <taxon>Sordariomycetes</taxon>
        <taxon>Sordariomycetidae</taxon>
        <taxon>Sordariales</taxon>
        <taxon>Sordariaceae</taxon>
        <taxon>Pseudoneurospora</taxon>
    </lineage>
</organism>
<feature type="region of interest" description="Disordered" evidence="1">
    <location>
        <begin position="1145"/>
        <end position="1182"/>
    </location>
</feature>
<feature type="region of interest" description="Disordered" evidence="1">
    <location>
        <begin position="605"/>
        <end position="637"/>
    </location>
</feature>
<proteinExistence type="predicted"/>
<dbReference type="Gene3D" id="1.10.510.10">
    <property type="entry name" value="Transferase(Phosphotransferase) domain 1"/>
    <property type="match status" value="1"/>
</dbReference>
<feature type="compositionally biased region" description="Pro residues" evidence="1">
    <location>
        <begin position="692"/>
        <end position="701"/>
    </location>
</feature>
<feature type="region of interest" description="Disordered" evidence="1">
    <location>
        <begin position="926"/>
        <end position="971"/>
    </location>
</feature>
<dbReference type="Proteomes" id="UP001303222">
    <property type="component" value="Unassembled WGS sequence"/>
</dbReference>
<dbReference type="InterPro" id="IPR011009">
    <property type="entry name" value="Kinase-like_dom_sf"/>
</dbReference>
<feature type="compositionally biased region" description="Polar residues" evidence="1">
    <location>
        <begin position="1084"/>
        <end position="1100"/>
    </location>
</feature>
<dbReference type="SUPFAM" id="SSF56112">
    <property type="entry name" value="Protein kinase-like (PK-like)"/>
    <property type="match status" value="1"/>
</dbReference>
<feature type="region of interest" description="Disordered" evidence="1">
    <location>
        <begin position="1002"/>
        <end position="1046"/>
    </location>
</feature>
<reference evidence="3" key="2">
    <citation type="submission" date="2023-06" db="EMBL/GenBank/DDBJ databases">
        <authorList>
            <consortium name="Lawrence Berkeley National Laboratory"/>
            <person name="Mondo S.J."/>
            <person name="Hensen N."/>
            <person name="Bonometti L."/>
            <person name="Westerberg I."/>
            <person name="Brannstrom I.O."/>
            <person name="Guillou S."/>
            <person name="Cros-Aarteil S."/>
            <person name="Calhoun S."/>
            <person name="Haridas S."/>
            <person name="Kuo A."/>
            <person name="Pangilinan J."/>
            <person name="Riley R."/>
            <person name="Labutti K."/>
            <person name="Andreopoulos B."/>
            <person name="Lipzen A."/>
            <person name="Chen C."/>
            <person name="Yanf M."/>
            <person name="Daum C."/>
            <person name="Ng V."/>
            <person name="Clum A."/>
            <person name="Steindorff A."/>
            <person name="Ohm R."/>
            <person name="Martin F."/>
            <person name="Silar P."/>
            <person name="Natvig D."/>
            <person name="Lalanne C."/>
            <person name="Gautier V."/>
            <person name="Ament-Velasquez S.L."/>
            <person name="Kruys A."/>
            <person name="Hutchinson M.I."/>
            <person name="Powell A.J."/>
            <person name="Barry K."/>
            <person name="Miller A.N."/>
            <person name="Grigoriev I.V."/>
            <person name="Debuchy R."/>
            <person name="Gladieux P."/>
            <person name="Thoren M.H."/>
            <person name="Johannesson H."/>
        </authorList>
    </citation>
    <scope>NUCLEOTIDE SEQUENCE</scope>
    <source>
        <strain evidence="3">CBS 626.80</strain>
    </source>
</reference>
<feature type="compositionally biased region" description="Low complexity" evidence="1">
    <location>
        <begin position="955"/>
        <end position="971"/>
    </location>
</feature>
<evidence type="ECO:0000313" key="4">
    <source>
        <dbReference type="Proteomes" id="UP001303222"/>
    </source>
</evidence>
<feature type="compositionally biased region" description="Acidic residues" evidence="1">
    <location>
        <begin position="1153"/>
        <end position="1162"/>
    </location>
</feature>
<comment type="caution">
    <text evidence="3">The sequence shown here is derived from an EMBL/GenBank/DDBJ whole genome shotgun (WGS) entry which is preliminary data.</text>
</comment>
<evidence type="ECO:0000313" key="3">
    <source>
        <dbReference type="EMBL" id="KAK3950105.1"/>
    </source>
</evidence>
<feature type="region of interest" description="Disordered" evidence="1">
    <location>
        <begin position="828"/>
        <end position="884"/>
    </location>
</feature>
<dbReference type="InterPro" id="IPR000719">
    <property type="entry name" value="Prot_kinase_dom"/>
</dbReference>
<evidence type="ECO:0000256" key="1">
    <source>
        <dbReference type="SAM" id="MobiDB-lite"/>
    </source>
</evidence>